<keyword evidence="1" id="KW-0347">Helicase</keyword>
<keyword evidence="4" id="KW-1185">Reference proteome</keyword>
<evidence type="ECO:0000259" key="2">
    <source>
        <dbReference type="Pfam" id="PF05970"/>
    </source>
</evidence>
<accession>A0A0C3P9T7</accession>
<dbReference type="PANTHER" id="PTHR10492:SF57">
    <property type="entry name" value="ATP-DEPENDENT DNA HELICASE"/>
    <property type="match status" value="1"/>
</dbReference>
<dbReference type="HOGENOM" id="CLU_001324_8_3_1"/>
<comment type="similarity">
    <text evidence="1">Belongs to the helicase family.</text>
</comment>
<protein>
    <recommendedName>
        <fullName evidence="1">ATP-dependent DNA helicase</fullName>
        <ecNumber evidence="1">5.6.2.3</ecNumber>
    </recommendedName>
</protein>
<dbReference type="GO" id="GO:0006281">
    <property type="term" value="P:DNA repair"/>
    <property type="evidence" value="ECO:0007669"/>
    <property type="project" value="UniProtKB-KW"/>
</dbReference>
<keyword evidence="1" id="KW-0378">Hydrolase</keyword>
<dbReference type="GO" id="GO:0006310">
    <property type="term" value="P:DNA recombination"/>
    <property type="evidence" value="ECO:0007669"/>
    <property type="project" value="UniProtKB-KW"/>
</dbReference>
<dbReference type="InterPro" id="IPR010285">
    <property type="entry name" value="DNA_helicase_pif1-like_DEAD"/>
</dbReference>
<dbReference type="GO" id="GO:0043139">
    <property type="term" value="F:5'-3' DNA helicase activity"/>
    <property type="evidence" value="ECO:0007669"/>
    <property type="project" value="UniProtKB-EC"/>
</dbReference>
<dbReference type="STRING" id="870435.A0A0C3P9T7"/>
<dbReference type="GO" id="GO:0016887">
    <property type="term" value="F:ATP hydrolysis activity"/>
    <property type="evidence" value="ECO:0007669"/>
    <property type="project" value="RHEA"/>
</dbReference>
<feature type="non-terminal residue" evidence="3">
    <location>
        <position position="1"/>
    </location>
</feature>
<sequence>LIIWDEILTQHWHVVECVDHTLCDLLQDHPFGGVTTLFGGDFRQTLPVVPHGSREQIVGAALCCSYLWSRLQIHHLHQNM</sequence>
<reference evidence="3 4" key="1">
    <citation type="submission" date="2014-04" db="EMBL/GenBank/DDBJ databases">
        <authorList>
            <consortium name="DOE Joint Genome Institute"/>
            <person name="Kuo A."/>
            <person name="Kohler A."/>
            <person name="Costa M.D."/>
            <person name="Nagy L.G."/>
            <person name="Floudas D."/>
            <person name="Copeland A."/>
            <person name="Barry K.W."/>
            <person name="Cichocki N."/>
            <person name="Veneault-Fourrey C."/>
            <person name="LaButti K."/>
            <person name="Lindquist E.A."/>
            <person name="Lipzen A."/>
            <person name="Lundell T."/>
            <person name="Morin E."/>
            <person name="Murat C."/>
            <person name="Sun H."/>
            <person name="Tunlid A."/>
            <person name="Henrissat B."/>
            <person name="Grigoriev I.V."/>
            <person name="Hibbett D.S."/>
            <person name="Martin F."/>
            <person name="Nordberg H.P."/>
            <person name="Cantor M.N."/>
            <person name="Hua S.X."/>
        </authorList>
    </citation>
    <scope>NUCLEOTIDE SEQUENCE [LARGE SCALE GENOMIC DNA]</scope>
    <source>
        <strain evidence="3 4">Marx 270</strain>
    </source>
</reference>
<keyword evidence="1" id="KW-0234">DNA repair</keyword>
<keyword evidence="1" id="KW-0067">ATP-binding</keyword>
<name>A0A0C3P9T7_PISTI</name>
<comment type="catalytic activity">
    <reaction evidence="1">
        <text>ATP + H2O = ADP + phosphate + H(+)</text>
        <dbReference type="Rhea" id="RHEA:13065"/>
        <dbReference type="ChEBI" id="CHEBI:15377"/>
        <dbReference type="ChEBI" id="CHEBI:15378"/>
        <dbReference type="ChEBI" id="CHEBI:30616"/>
        <dbReference type="ChEBI" id="CHEBI:43474"/>
        <dbReference type="ChEBI" id="CHEBI:456216"/>
        <dbReference type="EC" id="5.6.2.3"/>
    </reaction>
</comment>
<evidence type="ECO:0000256" key="1">
    <source>
        <dbReference type="RuleBase" id="RU363044"/>
    </source>
</evidence>
<proteinExistence type="inferred from homology"/>
<dbReference type="GO" id="GO:0000723">
    <property type="term" value="P:telomere maintenance"/>
    <property type="evidence" value="ECO:0007669"/>
    <property type="project" value="InterPro"/>
</dbReference>
<dbReference type="AlphaFoldDB" id="A0A0C3P9T7"/>
<feature type="domain" description="DNA helicase Pif1-like DEAD-box helicase" evidence="2">
    <location>
        <begin position="1"/>
        <end position="80"/>
    </location>
</feature>
<organism evidence="3 4">
    <name type="scientific">Pisolithus tinctorius Marx 270</name>
    <dbReference type="NCBI Taxonomy" id="870435"/>
    <lineage>
        <taxon>Eukaryota</taxon>
        <taxon>Fungi</taxon>
        <taxon>Dikarya</taxon>
        <taxon>Basidiomycota</taxon>
        <taxon>Agaricomycotina</taxon>
        <taxon>Agaricomycetes</taxon>
        <taxon>Agaricomycetidae</taxon>
        <taxon>Boletales</taxon>
        <taxon>Sclerodermatineae</taxon>
        <taxon>Pisolithaceae</taxon>
        <taxon>Pisolithus</taxon>
    </lineage>
</organism>
<dbReference type="EC" id="5.6.2.3" evidence="1"/>
<gene>
    <name evidence="3" type="ORF">M404DRAFT_129929</name>
</gene>
<keyword evidence="1" id="KW-0547">Nucleotide-binding</keyword>
<dbReference type="InParanoid" id="A0A0C3P9T7"/>
<evidence type="ECO:0000313" key="3">
    <source>
        <dbReference type="EMBL" id="KIO10320.1"/>
    </source>
</evidence>
<dbReference type="OrthoDB" id="5599845at2759"/>
<dbReference type="Pfam" id="PF05970">
    <property type="entry name" value="PIF1"/>
    <property type="match status" value="1"/>
</dbReference>
<dbReference type="Proteomes" id="UP000054217">
    <property type="component" value="Unassembled WGS sequence"/>
</dbReference>
<dbReference type="EMBL" id="KN831952">
    <property type="protein sequence ID" value="KIO10320.1"/>
    <property type="molecule type" value="Genomic_DNA"/>
</dbReference>
<keyword evidence="1" id="KW-0227">DNA damage</keyword>
<dbReference type="PANTHER" id="PTHR10492">
    <property type="match status" value="1"/>
</dbReference>
<reference evidence="4" key="2">
    <citation type="submission" date="2015-01" db="EMBL/GenBank/DDBJ databases">
        <title>Evolutionary Origins and Diversification of the Mycorrhizal Mutualists.</title>
        <authorList>
            <consortium name="DOE Joint Genome Institute"/>
            <consortium name="Mycorrhizal Genomics Consortium"/>
            <person name="Kohler A."/>
            <person name="Kuo A."/>
            <person name="Nagy L.G."/>
            <person name="Floudas D."/>
            <person name="Copeland A."/>
            <person name="Barry K.W."/>
            <person name="Cichocki N."/>
            <person name="Veneault-Fourrey C."/>
            <person name="LaButti K."/>
            <person name="Lindquist E.A."/>
            <person name="Lipzen A."/>
            <person name="Lundell T."/>
            <person name="Morin E."/>
            <person name="Murat C."/>
            <person name="Riley R."/>
            <person name="Ohm R."/>
            <person name="Sun H."/>
            <person name="Tunlid A."/>
            <person name="Henrissat B."/>
            <person name="Grigoriev I.V."/>
            <person name="Hibbett D.S."/>
            <person name="Martin F."/>
        </authorList>
    </citation>
    <scope>NUCLEOTIDE SEQUENCE [LARGE SCALE GENOMIC DNA]</scope>
    <source>
        <strain evidence="4">Marx 270</strain>
    </source>
</reference>
<comment type="cofactor">
    <cofactor evidence="1">
        <name>Mg(2+)</name>
        <dbReference type="ChEBI" id="CHEBI:18420"/>
    </cofactor>
</comment>
<keyword evidence="1" id="KW-0233">DNA recombination</keyword>
<dbReference type="GO" id="GO:0005524">
    <property type="term" value="F:ATP binding"/>
    <property type="evidence" value="ECO:0007669"/>
    <property type="project" value="UniProtKB-KW"/>
</dbReference>
<evidence type="ECO:0000313" key="4">
    <source>
        <dbReference type="Proteomes" id="UP000054217"/>
    </source>
</evidence>